<dbReference type="GO" id="GO:0000160">
    <property type="term" value="P:phosphorelay signal transduction system"/>
    <property type="evidence" value="ECO:0007669"/>
    <property type="project" value="InterPro"/>
</dbReference>
<comment type="caution">
    <text evidence="3">The sequence shown here is derived from an EMBL/GenBank/DDBJ whole genome shotgun (WGS) entry which is preliminary data.</text>
</comment>
<evidence type="ECO:0000313" key="4">
    <source>
        <dbReference type="Proteomes" id="UP000019141"/>
    </source>
</evidence>
<dbReference type="InterPro" id="IPR052893">
    <property type="entry name" value="TCS_response_regulator"/>
</dbReference>
<dbReference type="PANTHER" id="PTHR44520">
    <property type="entry name" value="RESPONSE REGULATOR RCP1-RELATED"/>
    <property type="match status" value="1"/>
</dbReference>
<dbReference type="SUPFAM" id="SSF52172">
    <property type="entry name" value="CheY-like"/>
    <property type="match status" value="1"/>
</dbReference>
<protein>
    <recommendedName>
        <fullName evidence="2">Response regulatory domain-containing protein</fullName>
    </recommendedName>
</protein>
<dbReference type="Proteomes" id="UP000019141">
    <property type="component" value="Unassembled WGS sequence"/>
</dbReference>
<evidence type="ECO:0000313" key="3">
    <source>
        <dbReference type="EMBL" id="ETW98850.1"/>
    </source>
</evidence>
<reference evidence="3 4" key="1">
    <citation type="journal article" date="2014" name="Nature">
        <title>An environmental bacterial taxon with a large and distinct metabolic repertoire.</title>
        <authorList>
            <person name="Wilson M.C."/>
            <person name="Mori T."/>
            <person name="Ruckert C."/>
            <person name="Uria A.R."/>
            <person name="Helf M.J."/>
            <person name="Takada K."/>
            <person name="Gernert C."/>
            <person name="Steffens U.A."/>
            <person name="Heycke N."/>
            <person name="Schmitt S."/>
            <person name="Rinke C."/>
            <person name="Helfrich E.J."/>
            <person name="Brachmann A.O."/>
            <person name="Gurgui C."/>
            <person name="Wakimoto T."/>
            <person name="Kracht M."/>
            <person name="Crusemann M."/>
            <person name="Hentschel U."/>
            <person name="Abe I."/>
            <person name="Matsunaga S."/>
            <person name="Kalinowski J."/>
            <person name="Takeyama H."/>
            <person name="Piel J."/>
        </authorList>
    </citation>
    <scope>NUCLEOTIDE SEQUENCE [LARGE SCALE GENOMIC DNA]</scope>
    <source>
        <strain evidence="4">TSY1</strain>
    </source>
</reference>
<dbReference type="Pfam" id="PF00072">
    <property type="entry name" value="Response_reg"/>
    <property type="match status" value="1"/>
</dbReference>
<dbReference type="Gene3D" id="3.40.50.2300">
    <property type="match status" value="1"/>
</dbReference>
<dbReference type="InterPro" id="IPR011006">
    <property type="entry name" value="CheY-like_superfamily"/>
</dbReference>
<feature type="modified residue" description="4-aspartylphosphate" evidence="1">
    <location>
        <position position="66"/>
    </location>
</feature>
<dbReference type="PROSITE" id="PS50110">
    <property type="entry name" value="RESPONSE_REGULATORY"/>
    <property type="match status" value="1"/>
</dbReference>
<sequence length="146" mass="16841">MSQQTVLLVEDNPRDVRLTQRAFKQAQLTHQLRVVRDGDEALAYLNREGPYQDPSESPRPNVILLDLNLPRMGGHEVLRRVKQDMRFQHIPIIVLTTSGRSDDVRLAYEHGANAYLLKPVEFTRFTEVVEQLGKFWLETVELPPPV</sequence>
<gene>
    <name evidence="3" type="ORF">ETSY1_17150</name>
</gene>
<dbReference type="EMBL" id="AZHW01000513">
    <property type="protein sequence ID" value="ETW98850.1"/>
    <property type="molecule type" value="Genomic_DNA"/>
</dbReference>
<keyword evidence="4" id="KW-1185">Reference proteome</keyword>
<dbReference type="PANTHER" id="PTHR44520:SF1">
    <property type="entry name" value="TWO-COMPONENT SYSTEM REGULATORY PROTEIN"/>
    <property type="match status" value="1"/>
</dbReference>
<dbReference type="InterPro" id="IPR001789">
    <property type="entry name" value="Sig_transdc_resp-reg_receiver"/>
</dbReference>
<dbReference type="SMART" id="SM00448">
    <property type="entry name" value="REC"/>
    <property type="match status" value="1"/>
</dbReference>
<evidence type="ECO:0000256" key="1">
    <source>
        <dbReference type="PROSITE-ProRule" id="PRU00169"/>
    </source>
</evidence>
<name>W4LME1_ENTF1</name>
<accession>W4LME1</accession>
<dbReference type="HOGENOM" id="CLU_000445_69_17_7"/>
<dbReference type="AlphaFoldDB" id="W4LME1"/>
<organism evidence="3 4">
    <name type="scientific">Entotheonella factor</name>
    <dbReference type="NCBI Taxonomy" id="1429438"/>
    <lineage>
        <taxon>Bacteria</taxon>
        <taxon>Pseudomonadati</taxon>
        <taxon>Nitrospinota/Tectimicrobiota group</taxon>
        <taxon>Candidatus Tectimicrobiota</taxon>
        <taxon>Candidatus Entotheonellia</taxon>
        <taxon>Candidatus Entotheonellales</taxon>
        <taxon>Candidatus Entotheonellaceae</taxon>
        <taxon>Candidatus Entotheonella</taxon>
    </lineage>
</organism>
<proteinExistence type="predicted"/>
<feature type="domain" description="Response regulatory" evidence="2">
    <location>
        <begin position="5"/>
        <end position="133"/>
    </location>
</feature>
<keyword evidence="1" id="KW-0597">Phosphoprotein</keyword>
<dbReference type="CDD" id="cd17557">
    <property type="entry name" value="REC_Rcp-like"/>
    <property type="match status" value="1"/>
</dbReference>
<evidence type="ECO:0000259" key="2">
    <source>
        <dbReference type="PROSITE" id="PS50110"/>
    </source>
</evidence>